<evidence type="ECO:0000313" key="1">
    <source>
        <dbReference type="EMBL" id="KQH86707.1"/>
    </source>
</evidence>
<organism evidence="1 2">
    <name type="scientific">Vibrio furnissii</name>
    <dbReference type="NCBI Taxonomy" id="29494"/>
    <lineage>
        <taxon>Bacteria</taxon>
        <taxon>Pseudomonadati</taxon>
        <taxon>Pseudomonadota</taxon>
        <taxon>Gammaproteobacteria</taxon>
        <taxon>Vibrionales</taxon>
        <taxon>Vibrionaceae</taxon>
        <taxon>Vibrio</taxon>
    </lineage>
</organism>
<comment type="caution">
    <text evidence="1">The sequence shown here is derived from an EMBL/GenBank/DDBJ whole genome shotgun (WGS) entry which is preliminary data.</text>
</comment>
<sequence>MNEQAHLFFCCVDDAVRMRKIESRNNDVADLNIKVGMLMNHLNTVFLNDWYFIECVKFRDIMFVRFYKRQYDINN</sequence>
<dbReference type="AlphaFoldDB" id="A0A0Q2SGE4"/>
<gene>
    <name evidence="1" type="ORF">AMR76_06345</name>
</gene>
<protein>
    <submittedName>
        <fullName evidence="1">Uncharacterized protein</fullName>
    </submittedName>
</protein>
<evidence type="ECO:0000313" key="2">
    <source>
        <dbReference type="Proteomes" id="UP000051221"/>
    </source>
</evidence>
<proteinExistence type="predicted"/>
<name>A0A0Q2SGE4_VIBFU</name>
<dbReference type="EMBL" id="LKHS01000005">
    <property type="protein sequence ID" value="KQH86707.1"/>
    <property type="molecule type" value="Genomic_DNA"/>
</dbReference>
<dbReference type="Proteomes" id="UP000051221">
    <property type="component" value="Unassembled WGS sequence"/>
</dbReference>
<keyword evidence="2" id="KW-1185">Reference proteome</keyword>
<dbReference type="InParanoid" id="A0A0Q2SGE4"/>
<accession>A0A0Q2SGE4</accession>
<reference evidence="1 2" key="1">
    <citation type="submission" date="2015-08" db="EMBL/GenBank/DDBJ databases">
        <title>Antibacterial properties of a collection of Vibrionaceae strains.</title>
        <authorList>
            <person name="Giubergia S."/>
        </authorList>
    </citation>
    <scope>NUCLEOTIDE SEQUENCE [LARGE SCALE GENOMIC DNA]</scope>
    <source>
        <strain evidence="1 2">S0821</strain>
    </source>
</reference>